<organism evidence="1 2">
    <name type="scientific">Engystomops pustulosus</name>
    <name type="common">Tungara frog</name>
    <name type="synonym">Physalaemus pustulosus</name>
    <dbReference type="NCBI Taxonomy" id="76066"/>
    <lineage>
        <taxon>Eukaryota</taxon>
        <taxon>Metazoa</taxon>
        <taxon>Chordata</taxon>
        <taxon>Craniata</taxon>
        <taxon>Vertebrata</taxon>
        <taxon>Euteleostomi</taxon>
        <taxon>Amphibia</taxon>
        <taxon>Batrachia</taxon>
        <taxon>Anura</taxon>
        <taxon>Neobatrachia</taxon>
        <taxon>Hyloidea</taxon>
        <taxon>Leptodactylidae</taxon>
        <taxon>Leiuperinae</taxon>
        <taxon>Engystomops</taxon>
    </lineage>
</organism>
<keyword evidence="2" id="KW-1185">Reference proteome</keyword>
<dbReference type="EMBL" id="WNYA01029490">
    <property type="protein sequence ID" value="KAG8537514.1"/>
    <property type="molecule type" value="Genomic_DNA"/>
</dbReference>
<reference evidence="1" key="1">
    <citation type="thesis" date="2020" institute="ProQuest LLC" country="789 East Eisenhower Parkway, Ann Arbor, MI, USA">
        <title>Comparative Genomics and Chromosome Evolution.</title>
        <authorList>
            <person name="Mudd A.B."/>
        </authorList>
    </citation>
    <scope>NUCLEOTIDE SEQUENCE</scope>
    <source>
        <strain evidence="1">237g6f4</strain>
        <tissue evidence="1">Blood</tissue>
    </source>
</reference>
<evidence type="ECO:0000313" key="1">
    <source>
        <dbReference type="EMBL" id="KAG8537514.1"/>
    </source>
</evidence>
<evidence type="ECO:0000313" key="2">
    <source>
        <dbReference type="Proteomes" id="UP000824782"/>
    </source>
</evidence>
<gene>
    <name evidence="1" type="ORF">GDO81_024400</name>
</gene>
<name>A0AAV6YJ75_ENGPU</name>
<proteinExistence type="predicted"/>
<comment type="caution">
    <text evidence="1">The sequence shown here is derived from an EMBL/GenBank/DDBJ whole genome shotgun (WGS) entry which is preliminary data.</text>
</comment>
<accession>A0AAV6YJ75</accession>
<protein>
    <submittedName>
        <fullName evidence="1">Uncharacterized protein</fullName>
    </submittedName>
</protein>
<sequence length="90" mass="10138">MHTAQCREQGTQQHYRTIPYKRWGQENYRKSSEVNMPLALRSIESLLASYGCSLDGISSTAGMERLCASIACRIISAINWLISIMPISSR</sequence>
<dbReference type="AlphaFoldDB" id="A0AAV6YJ75"/>
<dbReference type="Proteomes" id="UP000824782">
    <property type="component" value="Unassembled WGS sequence"/>
</dbReference>